<feature type="transmembrane region" description="Helical" evidence="1">
    <location>
        <begin position="15"/>
        <end position="39"/>
    </location>
</feature>
<feature type="transmembrane region" description="Helical" evidence="1">
    <location>
        <begin position="46"/>
        <end position="65"/>
    </location>
</feature>
<organism evidence="2 3">
    <name type="scientific">Natronocella acetinitrilica</name>
    <dbReference type="NCBI Taxonomy" id="414046"/>
    <lineage>
        <taxon>Bacteria</taxon>
        <taxon>Pseudomonadati</taxon>
        <taxon>Pseudomonadota</taxon>
        <taxon>Gammaproteobacteria</taxon>
        <taxon>Chromatiales</taxon>
        <taxon>Ectothiorhodospiraceae</taxon>
        <taxon>Natronocella</taxon>
    </lineage>
</organism>
<feature type="transmembrane region" description="Helical" evidence="1">
    <location>
        <begin position="85"/>
        <end position="104"/>
    </location>
</feature>
<keyword evidence="1" id="KW-0472">Membrane</keyword>
<dbReference type="Proteomes" id="UP001205843">
    <property type="component" value="Unassembled WGS sequence"/>
</dbReference>
<comment type="caution">
    <text evidence="2">The sequence shown here is derived from an EMBL/GenBank/DDBJ whole genome shotgun (WGS) entry which is preliminary data.</text>
</comment>
<dbReference type="InterPro" id="IPR019690">
    <property type="entry name" value="DUF2569"/>
</dbReference>
<evidence type="ECO:0000313" key="3">
    <source>
        <dbReference type="Proteomes" id="UP001205843"/>
    </source>
</evidence>
<name>A0AAE3KC26_9GAMM</name>
<dbReference type="AlphaFoldDB" id="A0AAE3KC26"/>
<accession>A0AAE3KC26</accession>
<dbReference type="Pfam" id="PF10754">
    <property type="entry name" value="DUF2569"/>
    <property type="match status" value="1"/>
</dbReference>
<keyword evidence="1" id="KW-0812">Transmembrane</keyword>
<protein>
    <recommendedName>
        <fullName evidence="4">DUF2569 domain-containing protein</fullName>
    </recommendedName>
</protein>
<reference evidence="2" key="1">
    <citation type="submission" date="2022-03" db="EMBL/GenBank/DDBJ databases">
        <title>Genomic Encyclopedia of Type Strains, Phase III (KMG-III): the genomes of soil and plant-associated and newly described type strains.</title>
        <authorList>
            <person name="Whitman W."/>
        </authorList>
    </citation>
    <scope>NUCLEOTIDE SEQUENCE</scope>
    <source>
        <strain evidence="2">ANL 6-2</strain>
    </source>
</reference>
<gene>
    <name evidence="2" type="ORF">J2T57_001535</name>
</gene>
<sequence length="125" mass="13917">MWGLTDPAGPAYHPLWYAALLIEAAYTCIMILAAVALIILFFMRHWLFPALYLAVFGLALAYVPIEYLMMSTVTGDPVPYLEGDIKGIATLVLSALIWIPYILVSRRVKNTFIEGRRAPIGATRT</sequence>
<dbReference type="EMBL" id="JALJXV010000003">
    <property type="protein sequence ID" value="MCP1674433.1"/>
    <property type="molecule type" value="Genomic_DNA"/>
</dbReference>
<evidence type="ECO:0000256" key="1">
    <source>
        <dbReference type="SAM" id="Phobius"/>
    </source>
</evidence>
<evidence type="ECO:0000313" key="2">
    <source>
        <dbReference type="EMBL" id="MCP1674433.1"/>
    </source>
</evidence>
<evidence type="ECO:0008006" key="4">
    <source>
        <dbReference type="Google" id="ProtNLM"/>
    </source>
</evidence>
<proteinExistence type="predicted"/>
<keyword evidence="3" id="KW-1185">Reference proteome</keyword>
<keyword evidence="1" id="KW-1133">Transmembrane helix</keyword>